<dbReference type="RefSeq" id="WP_149837691.1">
    <property type="nucleotide sequence ID" value="NZ_VUOC01000002.1"/>
</dbReference>
<comment type="caution">
    <text evidence="1">The sequence shown here is derived from an EMBL/GenBank/DDBJ whole genome shotgun (WGS) entry which is preliminary data.</text>
</comment>
<evidence type="ECO:0000313" key="2">
    <source>
        <dbReference type="Proteomes" id="UP000324611"/>
    </source>
</evidence>
<keyword evidence="2" id="KW-1185">Reference proteome</keyword>
<name>A0A5B2VUR4_9BACT</name>
<evidence type="ECO:0000313" key="1">
    <source>
        <dbReference type="EMBL" id="KAA2242815.1"/>
    </source>
</evidence>
<dbReference type="EMBL" id="VUOC01000002">
    <property type="protein sequence ID" value="KAA2242815.1"/>
    <property type="molecule type" value="Genomic_DNA"/>
</dbReference>
<dbReference type="AlphaFoldDB" id="A0A5B2VUR4"/>
<dbReference type="Proteomes" id="UP000324611">
    <property type="component" value="Unassembled WGS sequence"/>
</dbReference>
<gene>
    <name evidence="1" type="ORF">F0L74_09815</name>
</gene>
<accession>A0A5B2VUR4</accession>
<sequence>MAGIKQPIQDLMNRLREIPELQYVRVWNNQIQSRKQGQHYDYPTPAAFVEVINSPVWEEIGMGFQGADLGVTIHLEHEYYDAQDGTFEQDLIVFDLRDKIVAKLSLYEATACGPLVKTGESQSYDHDNVYEYTIDFACHFIDSKGSPYDPDAGKFIDKTPPTGLQVVVNEVNSIVGRENTPIHDITFKIPQ</sequence>
<proteinExistence type="predicted"/>
<reference evidence="1 2" key="1">
    <citation type="submission" date="2019-09" db="EMBL/GenBank/DDBJ databases">
        <title>Chitinophaga ginsengihumi sp. nov., isolated from soil of ginseng rhizosphere.</title>
        <authorList>
            <person name="Lee J."/>
        </authorList>
    </citation>
    <scope>NUCLEOTIDE SEQUENCE [LARGE SCALE GENOMIC DNA]</scope>
    <source>
        <strain evidence="1 2">BN140078</strain>
    </source>
</reference>
<organism evidence="1 2">
    <name type="scientific">Chitinophaga agrisoli</name>
    <dbReference type="NCBI Taxonomy" id="2607653"/>
    <lineage>
        <taxon>Bacteria</taxon>
        <taxon>Pseudomonadati</taxon>
        <taxon>Bacteroidota</taxon>
        <taxon>Chitinophagia</taxon>
        <taxon>Chitinophagales</taxon>
        <taxon>Chitinophagaceae</taxon>
        <taxon>Chitinophaga</taxon>
    </lineage>
</organism>
<reference evidence="1 2" key="2">
    <citation type="submission" date="2019-09" db="EMBL/GenBank/DDBJ databases">
        <authorList>
            <person name="Jin C."/>
        </authorList>
    </citation>
    <scope>NUCLEOTIDE SEQUENCE [LARGE SCALE GENOMIC DNA]</scope>
    <source>
        <strain evidence="1 2">BN140078</strain>
    </source>
</reference>
<protein>
    <submittedName>
        <fullName evidence="1">Uncharacterized protein</fullName>
    </submittedName>
</protein>